<keyword evidence="4 6" id="KW-0119">Carbohydrate metabolism</keyword>
<keyword evidence="2 6" id="KW-0328">Glycosyltransferase</keyword>
<dbReference type="AlphaFoldDB" id="A0A261U266"/>
<dbReference type="Pfam" id="PF11896">
    <property type="entry name" value="GlgE_dom_N_S"/>
    <property type="match status" value="1"/>
</dbReference>
<dbReference type="GO" id="GO:0004553">
    <property type="term" value="F:hydrolase activity, hydrolyzing O-glycosyl compounds"/>
    <property type="evidence" value="ECO:0007669"/>
    <property type="project" value="InterPro"/>
</dbReference>
<dbReference type="Gene3D" id="1.20.58.80">
    <property type="entry name" value="Phosphotransferase system, lactose/cellobiose-type IIA subunit"/>
    <property type="match status" value="1"/>
</dbReference>
<evidence type="ECO:0000256" key="5">
    <source>
        <dbReference type="ARBA" id="ARBA00048735"/>
    </source>
</evidence>
<dbReference type="EMBL" id="NEVQ01000013">
    <property type="protein sequence ID" value="OZI56046.1"/>
    <property type="molecule type" value="Genomic_DNA"/>
</dbReference>
<comment type="subunit">
    <text evidence="1 6">Homodimer.</text>
</comment>
<feature type="binding site" evidence="6">
    <location>
        <position position="767"/>
    </location>
    <ligand>
        <name>alpha-maltose 1-phosphate</name>
        <dbReference type="ChEBI" id="CHEBI:63576"/>
    </ligand>
</feature>
<dbReference type="PANTHER" id="PTHR47786:SF2">
    <property type="entry name" value="GLYCOSYL HYDROLASE FAMILY 13 CATALYTIC DOMAIN-CONTAINING PROTEIN"/>
    <property type="match status" value="1"/>
</dbReference>
<evidence type="ECO:0000256" key="1">
    <source>
        <dbReference type="ARBA" id="ARBA00011738"/>
    </source>
</evidence>
<dbReference type="Pfam" id="PF21702">
    <property type="entry name" value="GLGE_C"/>
    <property type="match status" value="1"/>
</dbReference>
<dbReference type="PANTHER" id="PTHR47786">
    <property type="entry name" value="ALPHA-1,4-GLUCAN:MALTOSE-1-PHOSPHATE MALTOSYLTRANSFERASE"/>
    <property type="match status" value="1"/>
</dbReference>
<dbReference type="InterPro" id="IPR026585">
    <property type="entry name" value="GlgE"/>
</dbReference>
<feature type="binding site" evidence="6">
    <location>
        <position position="630"/>
    </location>
    <ligand>
        <name>alpha-maltose 1-phosphate</name>
        <dbReference type="ChEBI" id="CHEBI:63576"/>
    </ligand>
</feature>
<dbReference type="InterPro" id="IPR021828">
    <property type="entry name" value="GlgE_dom_N/S"/>
</dbReference>
<feature type="site" description="Transition state stabilizer" evidence="6">
    <location>
        <position position="853"/>
    </location>
</feature>
<reference evidence="8 9" key="1">
    <citation type="submission" date="2017-05" db="EMBL/GenBank/DDBJ databases">
        <title>Complete and WGS of Bordetella genogroups.</title>
        <authorList>
            <person name="Spilker T."/>
            <person name="LiPuma J."/>
        </authorList>
    </citation>
    <scope>NUCLEOTIDE SEQUENCE [LARGE SCALE GENOMIC DNA]</scope>
    <source>
        <strain evidence="8 9">AU9919</strain>
    </source>
</reference>
<evidence type="ECO:0000256" key="2">
    <source>
        <dbReference type="ARBA" id="ARBA00022676"/>
    </source>
</evidence>
<dbReference type="InterPro" id="IPR049171">
    <property type="entry name" value="GLGE_C"/>
</dbReference>
<keyword evidence="3 6" id="KW-0808">Transferase</keyword>
<sequence length="1032" mass="114710">MVLVHSPALRLLRTTQCERDALAPWARAGINAVLLPAPWRGAGVQNVPYDADLAADGKEPAVDAIARYAESAHAVGLACYVDVILDRVARDAVATTAQADWLAVDRDLPELDPRQPLDALSSRQVRGDGEDFLRCWSERLGQWLNAGVDGYYLQRPQGLPPATWDELLSGLRQRHPEVRFIAATQGMTPHDLQQRTHVGFDWTVNSLPWWDGRADWLAQEDARLRALAPVLAPLDGRSEARAAWLAAFCGDGLMVDVRDGDAPTSDVVAALQWHASVALSGPLTIIGGQAGRATLLLRQTQDDTTLGLAVAPQGESSSCIDLPPLAGVLPAGPLTDQDVPPALRPRHGIVGESGCSLLVWQESTEVKSDARAPADERQPQAPRLAIESVQPALGPERLPVKCIAHEQLTVQATLIMDGHEQLAADLCWRACDERHWHRVPMRLLGNDRWEAAFAPQRIGAHEYRVQAWQDIWAGYCHEWHSKHTAGQSVDMPLREGAQWLTRTIAKAERDNAPPRVCNGLKRALKTLQQVFDGGVTVDRALQQLCDPALAASIRETAQRPHARASAVYPLWVDRNRARHAAWYELFPRSQAASGHGCFDDVINRLPDIRAMGFDVLYLPPIHPIGQRNRKGRNNSLKAGPDDVGSPYAIGSAAGGHDAVAPELGTLEDFDRLLAATHAEGMEMALDFAIQCSPDHPWLKSHPNWFSWLADGSLRYAENPPKKYEDIVNVAFYENTPPWRRKSPVWRALRDIVLFWAQRGVRIFRVDNPHTKPLPFWEWLIAEVRAKYPDTLFLSEAFTRPAMMYRLAKIGFTQSYTYFTWRNHRQELVEYFTELSGEPVASFFRPHFFVNTPDINPYYLQSHGRPGFLARAALAATGSGLWGVYSGFELCESAALPGREEYLDSEKYELRPRDWHMPGNIRSEIAQLNAIRRANPALQTHRGFQPLNAGPDTVMAYIKRASGGANVILVVINLDPQHSTEAEVRLPEPVAHADDLLTGAHSAWHDSVARIRLTPEAPYSIWRLPADPCRSAT</sequence>
<comment type="function">
    <text evidence="6">Maltosyltransferase that uses maltose 1-phosphate (M1P) as the sugar donor to elongate linear or branched alpha-(1-&gt;4)-glucans. Is involved in a branched alpha-glucan biosynthetic pathway from trehalose, together with TreS, Mak and GlgB.</text>
</comment>
<gene>
    <name evidence="6" type="primary">glgE</name>
    <name evidence="8" type="ORF">CAL20_11385</name>
</gene>
<evidence type="ECO:0000256" key="3">
    <source>
        <dbReference type="ARBA" id="ARBA00022679"/>
    </source>
</evidence>
<dbReference type="InterPro" id="IPR013780">
    <property type="entry name" value="Glyco_hydro_b"/>
</dbReference>
<dbReference type="SMART" id="SM00642">
    <property type="entry name" value="Aamy"/>
    <property type="match status" value="1"/>
</dbReference>
<dbReference type="Gene3D" id="2.60.40.10">
    <property type="entry name" value="Immunoglobulins"/>
    <property type="match status" value="1"/>
</dbReference>
<evidence type="ECO:0000256" key="6">
    <source>
        <dbReference type="HAMAP-Rule" id="MF_02124"/>
    </source>
</evidence>
<name>A0A261U266_9BORD</name>
<feature type="binding site" evidence="6">
    <location>
        <position position="690"/>
    </location>
    <ligand>
        <name>alpha-maltose 1-phosphate</name>
        <dbReference type="ChEBI" id="CHEBI:63576"/>
    </ligand>
</feature>
<feature type="binding site" evidence="6">
    <location>
        <position position="725"/>
    </location>
    <ligand>
        <name>alpha-maltose 1-phosphate</name>
        <dbReference type="ChEBI" id="CHEBI:63576"/>
    </ligand>
</feature>
<feature type="active site" description="Nucleophile" evidence="6">
    <location>
        <position position="766"/>
    </location>
</feature>
<dbReference type="EC" id="2.4.99.16" evidence="6"/>
<dbReference type="GO" id="GO:0030979">
    <property type="term" value="P:alpha-glucan biosynthetic process"/>
    <property type="evidence" value="ECO:0007669"/>
    <property type="project" value="UniProtKB-UniRule"/>
</dbReference>
<dbReference type="InterPro" id="IPR006047">
    <property type="entry name" value="GH13_cat_dom"/>
</dbReference>
<dbReference type="SUPFAM" id="SSF51445">
    <property type="entry name" value="(Trans)glycosidases"/>
    <property type="match status" value="2"/>
</dbReference>
<evidence type="ECO:0000313" key="9">
    <source>
        <dbReference type="Proteomes" id="UP000216885"/>
    </source>
</evidence>
<dbReference type="InterPro" id="IPR017853">
    <property type="entry name" value="GH"/>
</dbReference>
<accession>A0A261U266</accession>
<evidence type="ECO:0000259" key="7">
    <source>
        <dbReference type="SMART" id="SM00642"/>
    </source>
</evidence>
<evidence type="ECO:0000256" key="4">
    <source>
        <dbReference type="ARBA" id="ARBA00023277"/>
    </source>
</evidence>
<dbReference type="Gene3D" id="3.20.20.80">
    <property type="entry name" value="Glycosidases"/>
    <property type="match status" value="2"/>
</dbReference>
<comment type="catalytic activity">
    <reaction evidence="5 6">
        <text>alpha-maltose 1-phosphate + [(1-&gt;4)-alpha-D-glucosyl](n) = [(1-&gt;4)-alpha-D-glucosyl](n+2) + phosphate</text>
        <dbReference type="Rhea" id="RHEA:42692"/>
        <dbReference type="Rhea" id="RHEA-COMP:9584"/>
        <dbReference type="Rhea" id="RHEA-COMP:10183"/>
        <dbReference type="ChEBI" id="CHEBI:15444"/>
        <dbReference type="ChEBI" id="CHEBI:43474"/>
        <dbReference type="ChEBI" id="CHEBI:63576"/>
        <dbReference type="EC" id="2.4.99.16"/>
    </reaction>
</comment>
<keyword evidence="9" id="KW-1185">Reference proteome</keyword>
<dbReference type="CDD" id="cd11344">
    <property type="entry name" value="AmyAc_GlgE_like"/>
    <property type="match status" value="1"/>
</dbReference>
<evidence type="ECO:0000313" key="8">
    <source>
        <dbReference type="EMBL" id="OZI56046.1"/>
    </source>
</evidence>
<dbReference type="Pfam" id="PF00128">
    <property type="entry name" value="Alpha-amylase"/>
    <property type="match status" value="1"/>
</dbReference>
<organism evidence="8 9">
    <name type="scientific">Bordetella genomosp. 4</name>
    <dbReference type="NCBI Taxonomy" id="463044"/>
    <lineage>
        <taxon>Bacteria</taxon>
        <taxon>Pseudomonadati</taxon>
        <taxon>Pseudomonadota</taxon>
        <taxon>Betaproteobacteria</taxon>
        <taxon>Burkholderiales</taxon>
        <taxon>Alcaligenaceae</taxon>
        <taxon>Bordetella</taxon>
    </lineage>
</organism>
<dbReference type="Gene3D" id="2.60.40.1180">
    <property type="entry name" value="Golgi alpha-mannosidase II"/>
    <property type="match status" value="1"/>
</dbReference>
<dbReference type="InterPro" id="IPR013783">
    <property type="entry name" value="Ig-like_fold"/>
</dbReference>
<dbReference type="GO" id="GO:0016758">
    <property type="term" value="F:hexosyltransferase activity"/>
    <property type="evidence" value="ECO:0007669"/>
    <property type="project" value="UniProtKB-UniRule"/>
</dbReference>
<proteinExistence type="inferred from homology"/>
<feature type="domain" description="Glycosyl hydrolase family 13 catalytic" evidence="7">
    <location>
        <begin position="584"/>
        <end position="931"/>
    </location>
</feature>
<dbReference type="RefSeq" id="WP_094837915.1">
    <property type="nucleotide sequence ID" value="NZ_NEVQ01000013.1"/>
</dbReference>
<protein>
    <recommendedName>
        <fullName evidence="6">Alpha-1,4-glucan:maltose-1-phosphate maltosyltransferase</fullName>
        <shortName evidence="6">GMPMT</shortName>
        <ecNumber evidence="6">2.4.99.16</ecNumber>
    </recommendedName>
    <alternativeName>
        <fullName evidence="6">(1-&gt;4)-alpha-D-glucan:maltose-1-phosphate alpha-D-maltosyltransferase</fullName>
    </alternativeName>
</protein>
<dbReference type="Proteomes" id="UP000216885">
    <property type="component" value="Unassembled WGS sequence"/>
</dbReference>
<feature type="binding site" evidence="6">
    <location>
        <begin position="906"/>
        <end position="907"/>
    </location>
    <ligand>
        <name>alpha-maltose 1-phosphate</name>
        <dbReference type="ChEBI" id="CHEBI:63576"/>
    </ligand>
</feature>
<feature type="active site" description="Proton donor" evidence="6">
    <location>
        <position position="795"/>
    </location>
</feature>
<dbReference type="HAMAP" id="MF_02124">
    <property type="entry name" value="GlgE"/>
    <property type="match status" value="1"/>
</dbReference>
<comment type="similarity">
    <text evidence="6">Belongs to the glycosyl hydrolase 13 family. GlgE subfamily.</text>
</comment>
<comment type="caution">
    <text evidence="8">The sequence shown here is derived from an EMBL/GenBank/DDBJ whole genome shotgun (WGS) entry which is preliminary data.</text>
</comment>